<evidence type="ECO:0000256" key="6">
    <source>
        <dbReference type="ARBA" id="ARBA00023136"/>
    </source>
</evidence>
<dbReference type="PROSITE" id="PS50928">
    <property type="entry name" value="ABC_TM1"/>
    <property type="match status" value="1"/>
</dbReference>
<feature type="transmembrane region" description="Helical" evidence="7">
    <location>
        <begin position="212"/>
        <end position="229"/>
    </location>
</feature>
<evidence type="ECO:0000256" key="5">
    <source>
        <dbReference type="ARBA" id="ARBA00022989"/>
    </source>
</evidence>
<dbReference type="AlphaFoldDB" id="A0A3S0K2W7"/>
<evidence type="ECO:0000256" key="3">
    <source>
        <dbReference type="ARBA" id="ARBA00022475"/>
    </source>
</evidence>
<dbReference type="EMBL" id="RXNS01000010">
    <property type="protein sequence ID" value="RTR02974.1"/>
    <property type="molecule type" value="Genomic_DNA"/>
</dbReference>
<accession>A0A3S0K2W7</accession>
<protein>
    <submittedName>
        <fullName evidence="9">ABC transporter permease</fullName>
    </submittedName>
</protein>
<sequence>MTTAQLSQGVSEPPLDAHHVAGGESYPTLVWRRFRRNKLALIGLAMLILLVTVAVFAPFFAPMDPTARSSDHSYGPPQTLNWYSEEGGFSLRPFVHPLEESYDPVTYQPILEENTSERIYVEFFAAGWEYRWLGIPLETHLFQLEDGSPLYLMGSDALGRDLFSRILFGARLTLLLGVLVVALSVTVGTLVGITSGYFGGRKDNLIQRVTELFLAFPELPLFLALIAILPQAAQPSTLFLLMVAILSVLKWAQLAREVRGKALSLAQLDYVKAAIACGASDRRIILRHILPNVMSHVIVASTILIPNVILAESFLSFLGVGIQAPLISLGQLLNAAADFQAVGAYPWLLSPVLFILLAVLAFNAIGDGLRDAIDPYGNA</sequence>
<dbReference type="PANTHER" id="PTHR43386:SF1">
    <property type="entry name" value="D,D-DIPEPTIDE TRANSPORT SYSTEM PERMEASE PROTEIN DDPC-RELATED"/>
    <property type="match status" value="1"/>
</dbReference>
<evidence type="ECO:0000313" key="9">
    <source>
        <dbReference type="EMBL" id="RTR02974.1"/>
    </source>
</evidence>
<dbReference type="Pfam" id="PF12911">
    <property type="entry name" value="OppC_N"/>
    <property type="match status" value="1"/>
</dbReference>
<reference evidence="9 10" key="1">
    <citation type="submission" date="2018-12" db="EMBL/GenBank/DDBJ databases">
        <authorList>
            <person name="Yu L."/>
        </authorList>
    </citation>
    <scope>NUCLEOTIDE SEQUENCE [LARGE SCALE GENOMIC DNA]</scope>
    <source>
        <strain evidence="9 10">11S</strain>
    </source>
</reference>
<evidence type="ECO:0000256" key="7">
    <source>
        <dbReference type="RuleBase" id="RU363032"/>
    </source>
</evidence>
<keyword evidence="10" id="KW-1185">Reference proteome</keyword>
<evidence type="ECO:0000256" key="2">
    <source>
        <dbReference type="ARBA" id="ARBA00022448"/>
    </source>
</evidence>
<dbReference type="PANTHER" id="PTHR43386">
    <property type="entry name" value="OLIGOPEPTIDE TRANSPORT SYSTEM PERMEASE PROTEIN APPC"/>
    <property type="match status" value="1"/>
</dbReference>
<gene>
    <name evidence="9" type="ORF">EKG36_11840</name>
</gene>
<dbReference type="SUPFAM" id="SSF161098">
    <property type="entry name" value="MetI-like"/>
    <property type="match status" value="1"/>
</dbReference>
<feature type="domain" description="ABC transmembrane type-1" evidence="8">
    <location>
        <begin position="170"/>
        <end position="366"/>
    </location>
</feature>
<dbReference type="InterPro" id="IPR000515">
    <property type="entry name" value="MetI-like"/>
</dbReference>
<evidence type="ECO:0000256" key="1">
    <source>
        <dbReference type="ARBA" id="ARBA00004651"/>
    </source>
</evidence>
<organism evidence="9 10">
    <name type="scientific">Halomonas nitroreducens</name>
    <dbReference type="NCBI Taxonomy" id="447425"/>
    <lineage>
        <taxon>Bacteria</taxon>
        <taxon>Pseudomonadati</taxon>
        <taxon>Pseudomonadota</taxon>
        <taxon>Gammaproteobacteria</taxon>
        <taxon>Oceanospirillales</taxon>
        <taxon>Halomonadaceae</taxon>
        <taxon>Halomonas</taxon>
    </lineage>
</organism>
<feature type="transmembrane region" description="Helical" evidence="7">
    <location>
        <begin position="289"/>
        <end position="309"/>
    </location>
</feature>
<evidence type="ECO:0000259" key="8">
    <source>
        <dbReference type="PROSITE" id="PS50928"/>
    </source>
</evidence>
<dbReference type="RefSeq" id="WP_126484320.1">
    <property type="nucleotide sequence ID" value="NZ_RXNS01000010.1"/>
</dbReference>
<feature type="transmembrane region" description="Helical" evidence="7">
    <location>
        <begin position="39"/>
        <end position="61"/>
    </location>
</feature>
<feature type="transmembrane region" description="Helical" evidence="7">
    <location>
        <begin position="172"/>
        <end position="200"/>
    </location>
</feature>
<evidence type="ECO:0000256" key="4">
    <source>
        <dbReference type="ARBA" id="ARBA00022692"/>
    </source>
</evidence>
<dbReference type="CDD" id="cd06261">
    <property type="entry name" value="TM_PBP2"/>
    <property type="match status" value="1"/>
</dbReference>
<comment type="caution">
    <text evidence="9">The sequence shown here is derived from an EMBL/GenBank/DDBJ whole genome shotgun (WGS) entry which is preliminary data.</text>
</comment>
<dbReference type="InterPro" id="IPR035906">
    <property type="entry name" value="MetI-like_sf"/>
</dbReference>
<dbReference type="Proteomes" id="UP000267400">
    <property type="component" value="Unassembled WGS sequence"/>
</dbReference>
<name>A0A3S0K2W7_9GAMM</name>
<keyword evidence="3" id="KW-1003">Cell membrane</keyword>
<comment type="similarity">
    <text evidence="7">Belongs to the binding-protein-dependent transport system permease family.</text>
</comment>
<keyword evidence="4 7" id="KW-0812">Transmembrane</keyword>
<evidence type="ECO:0000313" key="10">
    <source>
        <dbReference type="Proteomes" id="UP000267400"/>
    </source>
</evidence>
<comment type="subcellular location">
    <subcellularLocation>
        <location evidence="1 7">Cell membrane</location>
        <topology evidence="1 7">Multi-pass membrane protein</topology>
    </subcellularLocation>
</comment>
<dbReference type="Gene3D" id="1.10.3720.10">
    <property type="entry name" value="MetI-like"/>
    <property type="match status" value="1"/>
</dbReference>
<feature type="transmembrane region" description="Helical" evidence="7">
    <location>
        <begin position="235"/>
        <end position="252"/>
    </location>
</feature>
<dbReference type="InterPro" id="IPR050366">
    <property type="entry name" value="BP-dependent_transpt_permease"/>
</dbReference>
<dbReference type="GO" id="GO:0055085">
    <property type="term" value="P:transmembrane transport"/>
    <property type="evidence" value="ECO:0007669"/>
    <property type="project" value="InterPro"/>
</dbReference>
<dbReference type="GO" id="GO:0005886">
    <property type="term" value="C:plasma membrane"/>
    <property type="evidence" value="ECO:0007669"/>
    <property type="project" value="UniProtKB-SubCell"/>
</dbReference>
<feature type="transmembrane region" description="Helical" evidence="7">
    <location>
        <begin position="345"/>
        <end position="365"/>
    </location>
</feature>
<feature type="transmembrane region" description="Helical" evidence="7">
    <location>
        <begin position="315"/>
        <end position="333"/>
    </location>
</feature>
<dbReference type="OrthoDB" id="9805884at2"/>
<proteinExistence type="inferred from homology"/>
<dbReference type="InterPro" id="IPR025966">
    <property type="entry name" value="OppC_N"/>
</dbReference>
<keyword evidence="6 7" id="KW-0472">Membrane</keyword>
<keyword evidence="5 7" id="KW-1133">Transmembrane helix</keyword>
<keyword evidence="2 7" id="KW-0813">Transport</keyword>
<dbReference type="Pfam" id="PF00528">
    <property type="entry name" value="BPD_transp_1"/>
    <property type="match status" value="1"/>
</dbReference>